<dbReference type="Pfam" id="PF25302">
    <property type="entry name" value="NADase_transloc"/>
    <property type="match status" value="1"/>
</dbReference>
<evidence type="ECO:0000313" key="3">
    <source>
        <dbReference type="Proteomes" id="UP000253426"/>
    </source>
</evidence>
<dbReference type="Gene3D" id="2.60.40.3680">
    <property type="match status" value="1"/>
</dbReference>
<keyword evidence="3" id="KW-1185">Reference proteome</keyword>
<proteinExistence type="predicted"/>
<dbReference type="AlphaFoldDB" id="A0A366HST0"/>
<feature type="domain" description="NAD glycohydrolase translocation F5/8 type C" evidence="1">
    <location>
        <begin position="321"/>
        <end position="461"/>
    </location>
</feature>
<comment type="caution">
    <text evidence="2">The sequence shown here is derived from an EMBL/GenBank/DDBJ whole genome shotgun (WGS) entry which is preliminary data.</text>
</comment>
<dbReference type="Proteomes" id="UP000253426">
    <property type="component" value="Unassembled WGS sequence"/>
</dbReference>
<protein>
    <recommendedName>
        <fullName evidence="1">NAD glycohydrolase translocation F5/8 type C domain-containing protein</fullName>
    </recommendedName>
</protein>
<reference evidence="2 3" key="1">
    <citation type="submission" date="2018-06" db="EMBL/GenBank/DDBJ databases">
        <title>Genomic Encyclopedia of Type Strains, Phase IV (KMG-IV): sequencing the most valuable type-strain genomes for metagenomic binning, comparative biology and taxonomic classification.</title>
        <authorList>
            <person name="Goeker M."/>
        </authorList>
    </citation>
    <scope>NUCLEOTIDE SEQUENCE [LARGE SCALE GENOMIC DNA]</scope>
    <source>
        <strain evidence="2 3">DSM 25532</strain>
    </source>
</reference>
<dbReference type="InterPro" id="IPR057561">
    <property type="entry name" value="NADase_transloc"/>
</dbReference>
<dbReference type="EMBL" id="QNRR01000001">
    <property type="protein sequence ID" value="RBP47331.1"/>
    <property type="molecule type" value="Genomic_DNA"/>
</dbReference>
<dbReference type="RefSeq" id="WP_147263113.1">
    <property type="nucleotide sequence ID" value="NZ_QNRR01000001.1"/>
</dbReference>
<sequence length="476" mass="52761">MHWKRLRVTGSLVVIVLLVMAGVCPLWANGGGYVKGLVSSGAFKPLGIEQVEMLTEKLDIDLHIEYADVSIEYVLHNPGPKVTVEAGFPSAVAVYPYGEVDEPMMTMKQVAAKLPLENFELKADGRPVKVTIQSDDLKLESVEQFPRISTDGEGGGITVKAWHVFKLDFEKGQTRRVTVRYRNPYFSTYDYVSDDMRLGPMTLTYLFSSAAAWAGPIKHGTVTVRSVTADMSKLEFSHPKRFMKDGDVWRWQFTDFEPTLEDDLVITLRPGGFGQAVITENTTTGETEWNHTSYMGWGAKMSFEEDSKMGGQWELRRQDFKATASSTLTPGKEFRYDAQLLAEDDPDTGSSAWVEGVKGDGLGESVTLTLDKPAKVRRIGLVNGYAKNEDIYRKNNRVSRFDVSVNGGAAFPVDVPDERLGSEMFYFDLPASAGDVSTVKLTIAGVYKGSKYQDTALSDVVLVVPLEKEPKIQPAR</sequence>
<evidence type="ECO:0000313" key="2">
    <source>
        <dbReference type="EMBL" id="RBP47331.1"/>
    </source>
</evidence>
<gene>
    <name evidence="2" type="ORF">DES53_101128</name>
</gene>
<dbReference type="OrthoDB" id="185643at2"/>
<organism evidence="2 3">
    <name type="scientific">Roseimicrobium gellanilyticum</name>
    <dbReference type="NCBI Taxonomy" id="748857"/>
    <lineage>
        <taxon>Bacteria</taxon>
        <taxon>Pseudomonadati</taxon>
        <taxon>Verrucomicrobiota</taxon>
        <taxon>Verrucomicrobiia</taxon>
        <taxon>Verrucomicrobiales</taxon>
        <taxon>Verrucomicrobiaceae</taxon>
        <taxon>Roseimicrobium</taxon>
    </lineage>
</organism>
<evidence type="ECO:0000259" key="1">
    <source>
        <dbReference type="Pfam" id="PF25302"/>
    </source>
</evidence>
<dbReference type="NCBIfam" id="NF047619">
    <property type="entry name" value="NADase_discoid"/>
    <property type="match status" value="1"/>
</dbReference>
<accession>A0A366HST0</accession>
<name>A0A366HST0_9BACT</name>